<reference evidence="2" key="1">
    <citation type="submission" date="2021-01" db="EMBL/GenBank/DDBJ databases">
        <authorList>
            <person name="Corre E."/>
            <person name="Pelletier E."/>
            <person name="Niang G."/>
            <person name="Scheremetjew M."/>
            <person name="Finn R."/>
            <person name="Kale V."/>
            <person name="Holt S."/>
            <person name="Cochrane G."/>
            <person name="Meng A."/>
            <person name="Brown T."/>
            <person name="Cohen L."/>
        </authorList>
    </citation>
    <scope>NUCLEOTIDE SEQUENCE</scope>
    <source>
        <strain evidence="2">CCCM811</strain>
    </source>
</reference>
<organism evidence="2">
    <name type="scientific">Lotharella globosa</name>
    <dbReference type="NCBI Taxonomy" id="91324"/>
    <lineage>
        <taxon>Eukaryota</taxon>
        <taxon>Sar</taxon>
        <taxon>Rhizaria</taxon>
        <taxon>Cercozoa</taxon>
        <taxon>Chlorarachniophyceae</taxon>
        <taxon>Lotharella</taxon>
    </lineage>
</organism>
<protein>
    <submittedName>
        <fullName evidence="2">Uncharacterized protein</fullName>
    </submittedName>
</protein>
<name>A0A6U3F651_9EUKA</name>
<feature type="region of interest" description="Disordered" evidence="1">
    <location>
        <begin position="86"/>
        <end position="115"/>
    </location>
</feature>
<sequence>MEYSTFTISRPSVGRSRRRKKVLIWTSLAASLVLVLLAANVPSAAGRDLGFSFFGFGKDDADNSAATPDAGAVANGIVKDDAQMNQPQMTPAPAAQGDGTNPPVPGAPAATPVAQPPPGYAPAYPQPGYGYPPPMYPQPMWNPFHTHFMFIPSWLPSMFFHGITSIPHMIGGIFNRGHGGYGGYGGHHETHHHHHYHGHGHGGREPVPVGHRYGPVAKTQEHAKALPLGHTTTSTQSTSTASSHHGGAVPVSAVPVSHHHSSGHHHSHHHSHGHGSRRRH</sequence>
<evidence type="ECO:0000256" key="1">
    <source>
        <dbReference type="SAM" id="MobiDB-lite"/>
    </source>
</evidence>
<accession>A0A6U3F651</accession>
<evidence type="ECO:0000313" key="2">
    <source>
        <dbReference type="EMBL" id="CAE0678525.1"/>
    </source>
</evidence>
<gene>
    <name evidence="2" type="ORF">LGLO00237_LOCUS30307</name>
</gene>
<dbReference type="AlphaFoldDB" id="A0A6U3F651"/>
<dbReference type="EMBL" id="HBIV01043195">
    <property type="protein sequence ID" value="CAE0678525.1"/>
    <property type="molecule type" value="Transcribed_RNA"/>
</dbReference>
<feature type="compositionally biased region" description="Low complexity" evidence="1">
    <location>
        <begin position="231"/>
        <end position="243"/>
    </location>
</feature>
<feature type="region of interest" description="Disordered" evidence="1">
    <location>
        <begin position="228"/>
        <end position="280"/>
    </location>
</feature>
<proteinExistence type="predicted"/>
<feature type="compositionally biased region" description="Basic residues" evidence="1">
    <location>
        <begin position="257"/>
        <end position="280"/>
    </location>
</feature>